<proteinExistence type="predicted"/>
<comment type="caution">
    <text evidence="1">The sequence shown here is derived from an EMBL/GenBank/DDBJ whole genome shotgun (WGS) entry which is preliminary data.</text>
</comment>
<reference evidence="2" key="1">
    <citation type="submission" date="2017-01" db="EMBL/GenBank/DDBJ databases">
        <title>Comparative genomics of anhydrobiosis in the tardigrade Hypsibius dujardini.</title>
        <authorList>
            <person name="Yoshida Y."/>
            <person name="Koutsovoulos G."/>
            <person name="Laetsch D."/>
            <person name="Stevens L."/>
            <person name="Kumar S."/>
            <person name="Horikawa D."/>
            <person name="Ishino K."/>
            <person name="Komine S."/>
            <person name="Tomita M."/>
            <person name="Blaxter M."/>
            <person name="Arakawa K."/>
        </authorList>
    </citation>
    <scope>NUCLEOTIDE SEQUENCE [LARGE SCALE GENOMIC DNA]</scope>
    <source>
        <strain evidence="2">Z151</strain>
    </source>
</reference>
<evidence type="ECO:0000313" key="1">
    <source>
        <dbReference type="EMBL" id="OQV24143.1"/>
    </source>
</evidence>
<keyword evidence="2" id="KW-1185">Reference proteome</keyword>
<dbReference type="OrthoDB" id="3685327at2759"/>
<organism evidence="1 2">
    <name type="scientific">Hypsibius exemplaris</name>
    <name type="common">Freshwater tardigrade</name>
    <dbReference type="NCBI Taxonomy" id="2072580"/>
    <lineage>
        <taxon>Eukaryota</taxon>
        <taxon>Metazoa</taxon>
        <taxon>Ecdysozoa</taxon>
        <taxon>Tardigrada</taxon>
        <taxon>Eutardigrada</taxon>
        <taxon>Parachela</taxon>
        <taxon>Hypsibioidea</taxon>
        <taxon>Hypsibiidae</taxon>
        <taxon>Hypsibius</taxon>
    </lineage>
</organism>
<name>A0A1W0X9H3_HYPEX</name>
<dbReference type="EMBL" id="MTYJ01000008">
    <property type="protein sequence ID" value="OQV24143.1"/>
    <property type="molecule type" value="Genomic_DNA"/>
</dbReference>
<protein>
    <submittedName>
        <fullName evidence="1">Uncharacterized protein</fullName>
    </submittedName>
</protein>
<evidence type="ECO:0000313" key="2">
    <source>
        <dbReference type="Proteomes" id="UP000192578"/>
    </source>
</evidence>
<accession>A0A1W0X9H3</accession>
<sequence>MPAANWEGWERTMCDILDRHGANGGRVIIFRNGISAQLGEYNTEVNEDVFGHRYNIYIGPRGHWVNHGDGGWINWAFQGQSRREGKNVWF</sequence>
<gene>
    <name evidence="1" type="ORF">BV898_02093</name>
</gene>
<dbReference type="AlphaFoldDB" id="A0A1W0X9H3"/>
<dbReference type="Proteomes" id="UP000192578">
    <property type="component" value="Unassembled WGS sequence"/>
</dbReference>